<evidence type="ECO:0000256" key="6">
    <source>
        <dbReference type="ARBA" id="ARBA00023163"/>
    </source>
</evidence>
<organism evidence="9 10">
    <name type="scientific">Brassica napus</name>
    <name type="common">Rape</name>
    <dbReference type="NCBI Taxonomy" id="3708"/>
    <lineage>
        <taxon>Eukaryota</taxon>
        <taxon>Viridiplantae</taxon>
        <taxon>Streptophyta</taxon>
        <taxon>Embryophyta</taxon>
        <taxon>Tracheophyta</taxon>
        <taxon>Spermatophyta</taxon>
        <taxon>Magnoliopsida</taxon>
        <taxon>eudicotyledons</taxon>
        <taxon>Gunneridae</taxon>
        <taxon>Pentapetalae</taxon>
        <taxon>rosids</taxon>
        <taxon>malvids</taxon>
        <taxon>Brassicales</taxon>
        <taxon>Brassicaceae</taxon>
        <taxon>Brassiceae</taxon>
        <taxon>Brassica</taxon>
    </lineage>
</organism>
<evidence type="ECO:0000256" key="2">
    <source>
        <dbReference type="ARBA" id="ARBA00012418"/>
    </source>
</evidence>
<reference evidence="9 10" key="1">
    <citation type="submission" date="2021-05" db="EMBL/GenBank/DDBJ databases">
        <title>Genome Assembly of Synthetic Allotetraploid Brassica napus Reveals Homoeologous Exchanges between Subgenomes.</title>
        <authorList>
            <person name="Davis J.T."/>
        </authorList>
    </citation>
    <scope>NUCLEOTIDE SEQUENCE [LARGE SCALE GENOMIC DNA]</scope>
    <source>
        <strain evidence="10">cv. Da-Ae</strain>
        <tissue evidence="9">Seedling</tissue>
    </source>
</reference>
<dbReference type="Pfam" id="PF00940">
    <property type="entry name" value="RNA_pol"/>
    <property type="match status" value="1"/>
</dbReference>
<dbReference type="InterPro" id="IPR046950">
    <property type="entry name" value="DNA-dir_Rpol_C_phage-type"/>
</dbReference>
<keyword evidence="4" id="KW-0808">Transferase</keyword>
<proteinExistence type="inferred from homology"/>
<feature type="non-terminal residue" evidence="9">
    <location>
        <position position="1"/>
    </location>
</feature>
<dbReference type="SUPFAM" id="SSF56672">
    <property type="entry name" value="DNA/RNA polymerases"/>
    <property type="match status" value="1"/>
</dbReference>
<keyword evidence="6" id="KW-0804">Transcription</keyword>
<keyword evidence="5" id="KW-0548">Nucleotidyltransferase</keyword>
<evidence type="ECO:0000256" key="3">
    <source>
        <dbReference type="ARBA" id="ARBA00022478"/>
    </source>
</evidence>
<comment type="caution">
    <text evidence="9">The sequence shown here is derived from an EMBL/GenBank/DDBJ whole genome shotgun (WGS) entry which is preliminary data.</text>
</comment>
<sequence length="453" mass="50995">KQWLLQHLPYAWEILKQPNLQWTRLCKSPDQNSPSSNISKLNSAIILYIKCALNNTSQRLYNLGARKRVLAGSSGPLGCESVIYMVSGDNNGIFSSTEDERRGRFLLSSHIDFRGRAYPMPSHINHLGSDLCRGVLEFAEGRPLRSPGLRWLKIELANLYAGGVDKLSYEGRLAFTENHLEDIFDSADRPLEGSRWWLQAEDPFQCLAVCINLTEALRSPSPETVLSHIPIHQDGSCNGFQHYAALGRDTVTSTAIDEMFEAARAIMRWFGECAKIIAAENETVRWTTPLGLPVKTSLQTLSLQRETDKVVVRRQRTAFPPNFIHSLDGCHMMMTAVTCKRAGLCFAGVHDSFWTHACDVDKLNKILREKFVELYAQPILENLLESFEKSFPHLDFPPLPERGDLDLKVVLDSPSIDERFLQNRVSSQGLSSVLESTLCWEALNDVALGRGDY</sequence>
<evidence type="ECO:0000313" key="10">
    <source>
        <dbReference type="Proteomes" id="UP000824890"/>
    </source>
</evidence>
<evidence type="ECO:0000313" key="9">
    <source>
        <dbReference type="EMBL" id="KAH0907293.1"/>
    </source>
</evidence>
<evidence type="ECO:0000256" key="7">
    <source>
        <dbReference type="ARBA" id="ARBA00048552"/>
    </source>
</evidence>
<dbReference type="InterPro" id="IPR002092">
    <property type="entry name" value="DNA-dir_Rpol_phage-type"/>
</dbReference>
<dbReference type="EMBL" id="JAGKQM010000010">
    <property type="protein sequence ID" value="KAH0907293.1"/>
    <property type="molecule type" value="Genomic_DNA"/>
</dbReference>
<evidence type="ECO:0000256" key="4">
    <source>
        <dbReference type="ARBA" id="ARBA00022679"/>
    </source>
</evidence>
<dbReference type="Proteomes" id="UP000824890">
    <property type="component" value="Unassembled WGS sequence"/>
</dbReference>
<evidence type="ECO:0000256" key="1">
    <source>
        <dbReference type="ARBA" id="ARBA00009493"/>
    </source>
</evidence>
<comment type="similarity">
    <text evidence="1">Belongs to the phage and mitochondrial RNA polymerase family.</text>
</comment>
<feature type="domain" description="DNA-directed RNA polymerase C-terminal" evidence="8">
    <location>
        <begin position="252"/>
        <end position="392"/>
    </location>
</feature>
<protein>
    <recommendedName>
        <fullName evidence="2">DNA-directed RNA polymerase</fullName>
        <ecNumber evidence="2">2.7.7.6</ecNumber>
    </recommendedName>
</protein>
<dbReference type="Gene3D" id="1.10.287.280">
    <property type="match status" value="1"/>
</dbReference>
<keyword evidence="3" id="KW-0240">DNA-directed RNA polymerase</keyword>
<dbReference type="InterPro" id="IPR043502">
    <property type="entry name" value="DNA/RNA_pol_sf"/>
</dbReference>
<gene>
    <name evidence="9" type="ORF">HID58_039120</name>
</gene>
<name>A0ABQ8BRD4_BRANA</name>
<evidence type="ECO:0000256" key="5">
    <source>
        <dbReference type="ARBA" id="ARBA00022695"/>
    </source>
</evidence>
<keyword evidence="10" id="KW-1185">Reference proteome</keyword>
<evidence type="ECO:0000259" key="8">
    <source>
        <dbReference type="Pfam" id="PF00940"/>
    </source>
</evidence>
<dbReference type="PANTHER" id="PTHR10102:SF0">
    <property type="entry name" value="DNA-DIRECTED RNA POLYMERASE, MITOCHONDRIAL"/>
    <property type="match status" value="1"/>
</dbReference>
<accession>A0ABQ8BRD4</accession>
<dbReference type="PANTHER" id="PTHR10102">
    <property type="entry name" value="DNA-DIRECTED RNA POLYMERASE, MITOCHONDRIAL"/>
    <property type="match status" value="1"/>
</dbReference>
<dbReference type="PROSITE" id="PS00900">
    <property type="entry name" value="RNA_POL_PHAGE_1"/>
    <property type="match status" value="1"/>
</dbReference>
<dbReference type="Gene3D" id="3.30.70.370">
    <property type="match status" value="1"/>
</dbReference>
<dbReference type="EC" id="2.7.7.6" evidence="2"/>
<comment type="catalytic activity">
    <reaction evidence="7">
        <text>RNA(n) + a ribonucleoside 5'-triphosphate = RNA(n+1) + diphosphate</text>
        <dbReference type="Rhea" id="RHEA:21248"/>
        <dbReference type="Rhea" id="RHEA-COMP:14527"/>
        <dbReference type="Rhea" id="RHEA-COMP:17342"/>
        <dbReference type="ChEBI" id="CHEBI:33019"/>
        <dbReference type="ChEBI" id="CHEBI:61557"/>
        <dbReference type="ChEBI" id="CHEBI:140395"/>
        <dbReference type="EC" id="2.7.7.6"/>
    </reaction>
</comment>